<feature type="transmembrane region" description="Helical" evidence="7">
    <location>
        <begin position="1748"/>
        <end position="1775"/>
    </location>
</feature>
<keyword evidence="10" id="KW-1185">Reference proteome</keyword>
<keyword evidence="5 7" id="KW-0472">Membrane</keyword>
<feature type="compositionally biased region" description="Basic and acidic residues" evidence="6">
    <location>
        <begin position="1627"/>
        <end position="1645"/>
    </location>
</feature>
<evidence type="ECO:0000313" key="10">
    <source>
        <dbReference type="Proteomes" id="UP000002640"/>
    </source>
</evidence>
<dbReference type="InterPro" id="IPR037720">
    <property type="entry name" value="C2B_Ferlin"/>
</dbReference>
<dbReference type="Gene3D" id="2.60.40.150">
    <property type="entry name" value="C2 domain"/>
    <property type="match status" value="6"/>
</dbReference>
<reference evidence="9 10" key="1">
    <citation type="journal article" date="2006" name="Science">
        <title>Phytophthora genome sequences uncover evolutionary origins and mechanisms of pathogenesis.</title>
        <authorList>
            <person name="Tyler B.M."/>
            <person name="Tripathy S."/>
            <person name="Zhang X."/>
            <person name="Dehal P."/>
            <person name="Jiang R.H."/>
            <person name="Aerts A."/>
            <person name="Arredondo F.D."/>
            <person name="Baxter L."/>
            <person name="Bensasson D."/>
            <person name="Beynon J.L."/>
            <person name="Chapman J."/>
            <person name="Damasceno C.M."/>
            <person name="Dorrance A.E."/>
            <person name="Dou D."/>
            <person name="Dickerman A.W."/>
            <person name="Dubchak I.L."/>
            <person name="Garbelotto M."/>
            <person name="Gijzen M."/>
            <person name="Gordon S.G."/>
            <person name="Govers F."/>
            <person name="Grunwald N.J."/>
            <person name="Huang W."/>
            <person name="Ivors K.L."/>
            <person name="Jones R.W."/>
            <person name="Kamoun S."/>
            <person name="Krampis K."/>
            <person name="Lamour K.H."/>
            <person name="Lee M.K."/>
            <person name="McDonald W.H."/>
            <person name="Medina M."/>
            <person name="Meijer H.J."/>
            <person name="Nordberg E.K."/>
            <person name="Maclean D.J."/>
            <person name="Ospina-Giraldo M.D."/>
            <person name="Morris P.F."/>
            <person name="Phuntumart V."/>
            <person name="Putnam N.H."/>
            <person name="Rash S."/>
            <person name="Rose J.K."/>
            <person name="Sakihama Y."/>
            <person name="Salamov A.A."/>
            <person name="Savidor A."/>
            <person name="Scheuring C.F."/>
            <person name="Smith B.M."/>
            <person name="Sobral B.W."/>
            <person name="Terry A."/>
            <person name="Torto-Alalibo T.A."/>
            <person name="Win J."/>
            <person name="Xu Z."/>
            <person name="Zhang H."/>
            <person name="Grigoriev I.V."/>
            <person name="Rokhsar D.S."/>
            <person name="Boore J.L."/>
        </authorList>
    </citation>
    <scope>NUCLEOTIDE SEQUENCE [LARGE SCALE GENOMIC DNA]</scope>
    <source>
        <strain evidence="9 10">P6497</strain>
    </source>
</reference>
<dbReference type="KEGG" id="psoj:PHYSODRAFT_490672"/>
<evidence type="ECO:0000256" key="1">
    <source>
        <dbReference type="ARBA" id="ARBA00004167"/>
    </source>
</evidence>
<evidence type="ECO:0000259" key="8">
    <source>
        <dbReference type="PROSITE" id="PS50004"/>
    </source>
</evidence>
<dbReference type="CDD" id="cd00030">
    <property type="entry name" value="C2"/>
    <property type="match status" value="2"/>
</dbReference>
<dbReference type="InterPro" id="IPR037721">
    <property type="entry name" value="Ferlin"/>
</dbReference>
<evidence type="ECO:0000256" key="5">
    <source>
        <dbReference type="ARBA" id="ARBA00023136"/>
    </source>
</evidence>
<feature type="domain" description="C2" evidence="8">
    <location>
        <begin position="1255"/>
        <end position="1372"/>
    </location>
</feature>
<keyword evidence="3" id="KW-0677">Repeat</keyword>
<keyword evidence="4 7" id="KW-1133">Transmembrane helix</keyword>
<dbReference type="PROSITE" id="PS50004">
    <property type="entry name" value="C2"/>
    <property type="match status" value="6"/>
</dbReference>
<dbReference type="RefSeq" id="XP_009522304.1">
    <property type="nucleotide sequence ID" value="XM_009524009.1"/>
</dbReference>
<dbReference type="Proteomes" id="UP000002640">
    <property type="component" value="Unassembled WGS sequence"/>
</dbReference>
<dbReference type="EMBL" id="JH159153">
    <property type="protein sequence ID" value="EGZ19587.1"/>
    <property type="molecule type" value="Genomic_DNA"/>
</dbReference>
<dbReference type="InParanoid" id="G4Z6L7"/>
<dbReference type="InterPro" id="IPR000008">
    <property type="entry name" value="C2_dom"/>
</dbReference>
<dbReference type="SMART" id="SM00239">
    <property type="entry name" value="C2"/>
    <property type="match status" value="6"/>
</dbReference>
<feature type="compositionally biased region" description="Acidic residues" evidence="6">
    <location>
        <begin position="1578"/>
        <end position="1591"/>
    </location>
</feature>
<feature type="region of interest" description="Disordered" evidence="6">
    <location>
        <begin position="569"/>
        <end position="590"/>
    </location>
</feature>
<evidence type="ECO:0000256" key="7">
    <source>
        <dbReference type="SAM" id="Phobius"/>
    </source>
</evidence>
<dbReference type="SMART" id="SM01202">
    <property type="entry name" value="FerI"/>
    <property type="match status" value="1"/>
</dbReference>
<feature type="domain" description="C2" evidence="8">
    <location>
        <begin position="391"/>
        <end position="520"/>
    </location>
</feature>
<dbReference type="CDD" id="cd04011">
    <property type="entry name" value="C2B_Ferlin"/>
    <property type="match status" value="1"/>
</dbReference>
<evidence type="ECO:0000313" key="9">
    <source>
        <dbReference type="EMBL" id="EGZ19587.1"/>
    </source>
</evidence>
<dbReference type="PANTHER" id="PTHR12546:SF33">
    <property type="entry name" value="SPERM VESICLE FUSION PROTEIN FER-1"/>
    <property type="match status" value="1"/>
</dbReference>
<dbReference type="GO" id="GO:0016020">
    <property type="term" value="C:membrane"/>
    <property type="evidence" value="ECO:0007669"/>
    <property type="project" value="UniProtKB-SubCell"/>
</dbReference>
<sequence>MGSNRSDVEEAEDAPVDILPKEVRLAEDADDTLPNTMAITVLQARNLTPSALRDTLSCYVKLTSLGVEYKTSVMTKTREPRWHEVFVFRAVDWATGVTVSVRDRLPLKMHFLGQVVISSAEIASLPGMITQRWFQLRDKGVTGQLTGAELELKVALVYTKANDQGLFERGPAAVELEKGAGLAELLVGQEDETAEEANARTKALMRREEWEREAAAAIATLKQGDYQVQVHVIEARDLKGENLSGTSDPYCQVEILDVTKKTSTKYSTLGCIFDEILFFNFPNIGRHELREASIKISVYDKERVLKDNLIGIYQLDCLSVYAQPDHELYRQWIAVHDNLSKKDRGIQGFLLVSVVVLGPGDALRVHDREAEIEQELAEVTGEPPVDGSSTVAPTPLVLVPPAIELKLNFLVVRVLRAEHLPAMDTGGLLIGAQGIDAFVQVVFAANTPCKTSCVTVKGRGNLSPDFYEELWLPVRTPTFSRHIGLSIWDRDLTSPNELVGVASHDFLQKIEIEQEQQQLLAAAPRWYNLYGPPLRGTNQKRQRLVSRHAELGSTYRGRVLVSMVRVESPPPEAGEKMHTKPMAAAERQRYERSTPKTVKYMLRGALFCGVELPRSTLPSLAGGTSQVRVMISLGPYSIVFESQEVAKDGTATFEQCMEHRSALELPADLTQIPDVIVTLSRAVGGVAAATSRKEEFVSVSFARFRAEELFARGFTGKCQWVVLREELARRQTRYALERSQNPGALLLRLGFGRVEMATRHPWVNEGDTTELFDPFRFPKGHREIRVHVFQARGLESPAGITRVPSPVVEVRCCGQLKRTMVRQSTPAPLFYESLVFLTNVPATDVIYTPEIVLQVQDSVGGSGAAGLLGELRLSLASAVRSVATAGSPKPRWYELKRPRSSSSISVSLLLSEQAGGGGSVGQLLVAIQYIDHAGTVPPAVLRQPAPITPMYTEANLDIVALGVRHLKALSTLGVRRPHVEFELVGGYFVDGSSVKRTQSGMPSGSGTSGSSKNANFLDRIVAHVKLPIDTLYAPQLQIRVCDSTLGGFRKTTLASCIVDLANKLPWSPTYRTEIADGSSSPFRSQPEAEKEYPIDDGIGVGDLNLPSVLYSHARVSTVNTLDDTDPALIEQRRREEQRRYNAGKSALLLAHRSRGERRGSLLGSPRSSRKQELHRAPYLRGRDWWISEYGGEELENYFTSPALESYQLKRPVLSRPSLLSFQRVRVQLRAGIFKGRIAVIERRAKKEVRSQEEERAKQEFLELRRLQDGPQPVIVRVYVLRGQNLQAKNSNGYSDPYLRLKLGGNRTNDRSNACTNTLQPEFFRMFELETTLPGASQLEIGVWGRGLMDQLIGSTTIDLEERWFHREWQEIGEGHSTGKNNNSHLKPIEYRHLYVPQSRTTSQGFLQLWVDILTTQEAVRVEPVDISPPAPKTFEVRVVIWRAENVQDQAQSEINDYFVKAWMESGGDSGSSRAESTDTHWRCSNGRPCWNWRLIMKTEFPPRSPELARLHIQLWDKDVLKWNDVLGEAQLDLYKWLRRAYETNRSVAPFLELKRLARQPVLAGDGFPGSQKAGHDEDTSENEDDSSEDENNTGTKLTPREDNALLGQSPKKSTRKKRKLAIRGLSKKKEPSPAERKLAKAQKDEAEAEAALNGLLDFMGLGRLPDDAEWIPIYFTDREAAVSMEMGRIGISVQIVPEDEALASPVGKGQNAPNLNPYLPPPVGRMRFTANPMAMIKVLVGPKMCIRLSIMCCCVGCVLFLSVFGATLMSTLTYLQAVEGRHSRP</sequence>
<organism evidence="9 10">
    <name type="scientific">Phytophthora sojae (strain P6497)</name>
    <name type="common">Soybean stem and root rot agent</name>
    <name type="synonym">Phytophthora megasperma f. sp. glycines</name>
    <dbReference type="NCBI Taxonomy" id="1094619"/>
    <lineage>
        <taxon>Eukaryota</taxon>
        <taxon>Sar</taxon>
        <taxon>Stramenopiles</taxon>
        <taxon>Oomycota</taxon>
        <taxon>Peronosporomycetes</taxon>
        <taxon>Peronosporales</taxon>
        <taxon>Peronosporaceae</taxon>
        <taxon>Phytophthora</taxon>
    </lineage>
</organism>
<evidence type="ECO:0000256" key="3">
    <source>
        <dbReference type="ARBA" id="ARBA00022737"/>
    </source>
</evidence>
<dbReference type="SMR" id="G4Z6L7"/>
<dbReference type="InterPro" id="IPR012968">
    <property type="entry name" value="FerIin_dom"/>
</dbReference>
<evidence type="ECO:0000256" key="6">
    <source>
        <dbReference type="SAM" id="MobiDB-lite"/>
    </source>
</evidence>
<evidence type="ECO:0000256" key="2">
    <source>
        <dbReference type="ARBA" id="ARBA00022692"/>
    </source>
</evidence>
<feature type="domain" description="C2" evidence="8">
    <location>
        <begin position="19"/>
        <end position="134"/>
    </location>
</feature>
<dbReference type="OMA" id="HIPTCTP"/>
<dbReference type="InterPro" id="IPR035892">
    <property type="entry name" value="C2_domain_sf"/>
</dbReference>
<feature type="domain" description="C2" evidence="8">
    <location>
        <begin position="1415"/>
        <end position="1547"/>
    </location>
</feature>
<dbReference type="PANTHER" id="PTHR12546">
    <property type="entry name" value="FER-1-LIKE"/>
    <property type="match status" value="1"/>
</dbReference>
<dbReference type="CDD" id="cd04037">
    <property type="entry name" value="C2E_Ferlin"/>
    <property type="match status" value="1"/>
</dbReference>
<dbReference type="InterPro" id="IPR037724">
    <property type="entry name" value="C2E_Ferlin"/>
</dbReference>
<gene>
    <name evidence="9" type="ORF">PHYSODRAFT_490672</name>
</gene>
<feature type="domain" description="C2" evidence="8">
    <location>
        <begin position="764"/>
        <end position="893"/>
    </location>
</feature>
<feature type="domain" description="C2" evidence="8">
    <location>
        <begin position="210"/>
        <end position="333"/>
    </location>
</feature>
<dbReference type="GO" id="GO:0007009">
    <property type="term" value="P:plasma membrane organization"/>
    <property type="evidence" value="ECO:0007669"/>
    <property type="project" value="TreeGrafter"/>
</dbReference>
<name>G4Z6L7_PHYSP</name>
<dbReference type="GeneID" id="20656605"/>
<feature type="compositionally biased region" description="Basic residues" evidence="6">
    <location>
        <begin position="1612"/>
        <end position="1621"/>
    </location>
</feature>
<protein>
    <recommendedName>
        <fullName evidence="8">C2 domain-containing protein</fullName>
    </recommendedName>
</protein>
<keyword evidence="2 7" id="KW-0812">Transmembrane</keyword>
<accession>G4Z6L7</accession>
<dbReference type="Pfam" id="PF00168">
    <property type="entry name" value="C2"/>
    <property type="match status" value="6"/>
</dbReference>
<dbReference type="SUPFAM" id="SSF49562">
    <property type="entry name" value="C2 domain (Calcium/lipid-binding domain, CaLB)"/>
    <property type="match status" value="6"/>
</dbReference>
<feature type="region of interest" description="Disordered" evidence="6">
    <location>
        <begin position="1562"/>
        <end position="1645"/>
    </location>
</feature>
<evidence type="ECO:0000256" key="4">
    <source>
        <dbReference type="ARBA" id="ARBA00022989"/>
    </source>
</evidence>
<proteinExistence type="predicted"/>
<comment type="subcellular location">
    <subcellularLocation>
        <location evidence="1">Membrane</location>
        <topology evidence="1">Single-pass membrane protein</topology>
    </subcellularLocation>
</comment>